<gene>
    <name evidence="1" type="ORF">PACTADRAFT_371</name>
</gene>
<evidence type="ECO:0000313" key="1">
    <source>
        <dbReference type="EMBL" id="ODV97872.1"/>
    </source>
</evidence>
<accession>A0A1E4U1K8</accession>
<dbReference type="OrthoDB" id="3623799at2759"/>
<keyword evidence="2" id="KW-1185">Reference proteome</keyword>
<proteinExistence type="predicted"/>
<reference evidence="2" key="1">
    <citation type="submission" date="2016-05" db="EMBL/GenBank/DDBJ databases">
        <title>Comparative genomics of biotechnologically important yeasts.</title>
        <authorList>
            <consortium name="DOE Joint Genome Institute"/>
            <person name="Riley R."/>
            <person name="Haridas S."/>
            <person name="Wolfe K.H."/>
            <person name="Lopes M.R."/>
            <person name="Hittinger C.T."/>
            <person name="Goker M."/>
            <person name="Salamov A."/>
            <person name="Wisecaver J."/>
            <person name="Long T.M."/>
            <person name="Aerts A.L."/>
            <person name="Barry K."/>
            <person name="Choi C."/>
            <person name="Clum A."/>
            <person name="Coughlan A.Y."/>
            <person name="Deshpande S."/>
            <person name="Douglass A.P."/>
            <person name="Hanson S.J."/>
            <person name="Klenk H.-P."/>
            <person name="Labutti K."/>
            <person name="Lapidus A."/>
            <person name="Lindquist E."/>
            <person name="Lipzen A."/>
            <person name="Meier-Kolthoff J.P."/>
            <person name="Ohm R.A."/>
            <person name="Otillar R.P."/>
            <person name="Pangilinan J."/>
            <person name="Peng Y."/>
            <person name="Rokas A."/>
            <person name="Rosa C.A."/>
            <person name="Scheuner C."/>
            <person name="Sibirny A.A."/>
            <person name="Slot J.C."/>
            <person name="Stielow J.B."/>
            <person name="Sun H."/>
            <person name="Kurtzman C.P."/>
            <person name="Blackwell M."/>
            <person name="Grigoriev I.V."/>
            <person name="Jeffries T.W."/>
        </authorList>
    </citation>
    <scope>NUCLEOTIDE SEQUENCE [LARGE SCALE GENOMIC DNA]</scope>
    <source>
        <strain evidence="2">NRRL Y-2460</strain>
    </source>
</reference>
<protein>
    <submittedName>
        <fullName evidence="1">Uncharacterized protein</fullName>
    </submittedName>
</protein>
<dbReference type="EMBL" id="KV454011">
    <property type="protein sequence ID" value="ODV97872.1"/>
    <property type="molecule type" value="Genomic_DNA"/>
</dbReference>
<sequence>MASSQSGESLSVISHTGYLTIPCVSTEGFGGLLADGKCSTKTYLGLLPYKYLHGKASSLAEPRMNNWRASAVPAAAVIPAPIAYIKVVAVKKLVVEPWDWLAVFKAGLCSNILAWNNRIGRYGSILLVSRTIVMINRDGRGHQYSIVRGEILGFIED</sequence>
<name>A0A1E4U1K8_PACTA</name>
<dbReference type="AlphaFoldDB" id="A0A1E4U1K8"/>
<evidence type="ECO:0000313" key="2">
    <source>
        <dbReference type="Proteomes" id="UP000094236"/>
    </source>
</evidence>
<organism evidence="1 2">
    <name type="scientific">Pachysolen tannophilus NRRL Y-2460</name>
    <dbReference type="NCBI Taxonomy" id="669874"/>
    <lineage>
        <taxon>Eukaryota</taxon>
        <taxon>Fungi</taxon>
        <taxon>Dikarya</taxon>
        <taxon>Ascomycota</taxon>
        <taxon>Saccharomycotina</taxon>
        <taxon>Pichiomycetes</taxon>
        <taxon>Pachysolenaceae</taxon>
        <taxon>Pachysolen</taxon>
    </lineage>
</organism>
<dbReference type="Proteomes" id="UP000094236">
    <property type="component" value="Unassembled WGS sequence"/>
</dbReference>